<dbReference type="PANTHER" id="PTHR31551:SF1">
    <property type="entry name" value="COILED-COIL DOMAIN-CONTAINING PROTEIN 12"/>
    <property type="match status" value="1"/>
</dbReference>
<dbReference type="Proteomes" id="UP001159405">
    <property type="component" value="Unassembled WGS sequence"/>
</dbReference>
<accession>A0ABN8QI45</accession>
<feature type="region of interest" description="Disordered" evidence="1">
    <location>
        <begin position="20"/>
        <end position="58"/>
    </location>
</feature>
<evidence type="ECO:0000313" key="3">
    <source>
        <dbReference type="Proteomes" id="UP001159405"/>
    </source>
</evidence>
<comment type="caution">
    <text evidence="2">The sequence shown here is derived from an EMBL/GenBank/DDBJ whole genome shotgun (WGS) entry which is preliminary data.</text>
</comment>
<evidence type="ECO:0008006" key="4">
    <source>
        <dbReference type="Google" id="ProtNLM"/>
    </source>
</evidence>
<feature type="compositionally biased region" description="Basic and acidic residues" evidence="1">
    <location>
        <begin position="36"/>
        <end position="48"/>
    </location>
</feature>
<dbReference type="Pfam" id="PF08315">
    <property type="entry name" value="cwf18"/>
    <property type="match status" value="1"/>
</dbReference>
<reference evidence="2 3" key="1">
    <citation type="submission" date="2022-05" db="EMBL/GenBank/DDBJ databases">
        <authorList>
            <consortium name="Genoscope - CEA"/>
            <person name="William W."/>
        </authorList>
    </citation>
    <scope>NUCLEOTIDE SEQUENCE [LARGE SCALE GENOMIC DNA]</scope>
</reference>
<keyword evidence="3" id="KW-1185">Reference proteome</keyword>
<evidence type="ECO:0000313" key="2">
    <source>
        <dbReference type="EMBL" id="CAH3164902.1"/>
    </source>
</evidence>
<proteinExistence type="predicted"/>
<sequence>MAAVEGSLEEEALRRRERLKAMRKKSGVSDEQATNEIDHSIGEKRPLDDTSEPAPPTRLIKFRNYMPKDDSLKEKKIPNTKPLSVDDEVQEHLEKAKAEKVIEEVDLANLAPRKPDWDLKRDVAKKLEKLEKRTQKAIVELIRDRLQQGEDLAAAVNAAASEQNYEAE</sequence>
<dbReference type="PANTHER" id="PTHR31551">
    <property type="entry name" value="PRE-MRNA-SPLICING FACTOR CWF18"/>
    <property type="match status" value="1"/>
</dbReference>
<dbReference type="InterPro" id="IPR013169">
    <property type="entry name" value="mRNA_splic_Cwf18-like"/>
</dbReference>
<organism evidence="2 3">
    <name type="scientific">Porites lobata</name>
    <dbReference type="NCBI Taxonomy" id="104759"/>
    <lineage>
        <taxon>Eukaryota</taxon>
        <taxon>Metazoa</taxon>
        <taxon>Cnidaria</taxon>
        <taxon>Anthozoa</taxon>
        <taxon>Hexacorallia</taxon>
        <taxon>Scleractinia</taxon>
        <taxon>Fungiina</taxon>
        <taxon>Poritidae</taxon>
        <taxon>Porites</taxon>
    </lineage>
</organism>
<evidence type="ECO:0000256" key="1">
    <source>
        <dbReference type="SAM" id="MobiDB-lite"/>
    </source>
</evidence>
<protein>
    <recommendedName>
        <fullName evidence="4">Coiled-coil domain-containing protein 12</fullName>
    </recommendedName>
</protein>
<dbReference type="EMBL" id="CALNXK010000131">
    <property type="protein sequence ID" value="CAH3164902.1"/>
    <property type="molecule type" value="Genomic_DNA"/>
</dbReference>
<gene>
    <name evidence="2" type="ORF">PLOB_00007000</name>
</gene>
<name>A0ABN8QI45_9CNID</name>